<evidence type="ECO:0000313" key="2">
    <source>
        <dbReference type="Proteomes" id="UP000541535"/>
    </source>
</evidence>
<dbReference type="Proteomes" id="UP000541535">
    <property type="component" value="Unassembled WGS sequence"/>
</dbReference>
<evidence type="ECO:0000313" key="1">
    <source>
        <dbReference type="EMBL" id="MBB3120938.1"/>
    </source>
</evidence>
<organism evidence="1 2">
    <name type="scientific">Pseudoduganella violacea</name>
    <dbReference type="NCBI Taxonomy" id="1715466"/>
    <lineage>
        <taxon>Bacteria</taxon>
        <taxon>Pseudomonadati</taxon>
        <taxon>Pseudomonadota</taxon>
        <taxon>Betaproteobacteria</taxon>
        <taxon>Burkholderiales</taxon>
        <taxon>Oxalobacteraceae</taxon>
        <taxon>Telluria group</taxon>
        <taxon>Pseudoduganella</taxon>
    </lineage>
</organism>
<sequence>MAAPQDLRIRALECLVETDPARKAAAVAALASAARAGLCTLDTQAELTAAGGIPGRPLKPELVPPRLVGRRSMVTVEGRAMLIHALAHIEFNAVNLALDAVWRFAGMPAEYYSDWLRVADEEALHFSLLDAHLRALGSHYGEYPAHGSLWEMVEKTSGDVLARMALVPRTMEARGLDANPALRAKLAQAGDQDAANILDIILRDEIGHVEVGNRWYGYLCRQRGLEPRSTYAELTVQYKAPVMRGPFNLEARRQAGFTEEELDDLRYAVDRISNSPDE</sequence>
<dbReference type="PANTHER" id="PTHR42782:SF4">
    <property type="entry name" value="DUF455 DOMAIN-CONTAINING PROTEIN"/>
    <property type="match status" value="1"/>
</dbReference>
<dbReference type="RefSeq" id="WP_183442684.1">
    <property type="nucleotide sequence ID" value="NZ_JACHXD010000012.1"/>
</dbReference>
<comment type="caution">
    <text evidence="1">The sequence shown here is derived from an EMBL/GenBank/DDBJ whole genome shotgun (WGS) entry which is preliminary data.</text>
</comment>
<gene>
    <name evidence="1" type="ORF">FHS03_004011</name>
</gene>
<dbReference type="Pfam" id="PF04305">
    <property type="entry name" value="DUF455"/>
    <property type="match status" value="1"/>
</dbReference>
<proteinExistence type="predicted"/>
<dbReference type="InterPro" id="IPR007402">
    <property type="entry name" value="DUF455"/>
</dbReference>
<dbReference type="PIRSF" id="PIRSF012318">
    <property type="entry name" value="UCP012318"/>
    <property type="match status" value="1"/>
</dbReference>
<dbReference type="InterPro" id="IPR011197">
    <property type="entry name" value="UCP012318"/>
</dbReference>
<keyword evidence="2" id="KW-1185">Reference proteome</keyword>
<dbReference type="EMBL" id="JACHXD010000012">
    <property type="protein sequence ID" value="MBB3120938.1"/>
    <property type="molecule type" value="Genomic_DNA"/>
</dbReference>
<dbReference type="SUPFAM" id="SSF47240">
    <property type="entry name" value="Ferritin-like"/>
    <property type="match status" value="1"/>
</dbReference>
<dbReference type="CDD" id="cd00657">
    <property type="entry name" value="Ferritin_like"/>
    <property type="match status" value="1"/>
</dbReference>
<protein>
    <submittedName>
        <fullName evidence="1">Uncharacterized ferritin-like protein (DUF455 family)</fullName>
    </submittedName>
</protein>
<name>A0A7W5FW64_9BURK</name>
<dbReference type="PANTHER" id="PTHR42782">
    <property type="entry name" value="SI:CH73-314G15.3"/>
    <property type="match status" value="1"/>
</dbReference>
<reference evidence="1 2" key="1">
    <citation type="submission" date="2020-08" db="EMBL/GenBank/DDBJ databases">
        <title>Genomic Encyclopedia of Type Strains, Phase III (KMG-III): the genomes of soil and plant-associated and newly described type strains.</title>
        <authorList>
            <person name="Whitman W."/>
        </authorList>
    </citation>
    <scope>NUCLEOTIDE SEQUENCE [LARGE SCALE GENOMIC DNA]</scope>
    <source>
        <strain evidence="1 2">CECT 8897</strain>
    </source>
</reference>
<dbReference type="InterPro" id="IPR009078">
    <property type="entry name" value="Ferritin-like_SF"/>
</dbReference>
<accession>A0A7W5FW64</accession>
<dbReference type="AlphaFoldDB" id="A0A7W5FW64"/>